<comment type="caution">
    <text evidence="2">The sequence shown here is derived from an EMBL/GenBank/DDBJ whole genome shotgun (WGS) entry which is preliminary data.</text>
</comment>
<dbReference type="Proteomes" id="UP000176631">
    <property type="component" value="Unassembled WGS sequence"/>
</dbReference>
<evidence type="ECO:0000313" key="2">
    <source>
        <dbReference type="EMBL" id="OGY23440.1"/>
    </source>
</evidence>
<protein>
    <recommendedName>
        <fullName evidence="4">Peptidase S26 domain-containing protein</fullName>
    </recommendedName>
</protein>
<keyword evidence="1" id="KW-0812">Transmembrane</keyword>
<name>A0A1G1W792_9BACT</name>
<accession>A0A1G1W792</accession>
<evidence type="ECO:0000313" key="3">
    <source>
        <dbReference type="Proteomes" id="UP000176631"/>
    </source>
</evidence>
<gene>
    <name evidence="2" type="ORF">A2172_04395</name>
</gene>
<dbReference type="EMBL" id="MHCP01000025">
    <property type="protein sequence ID" value="OGY23440.1"/>
    <property type="molecule type" value="Genomic_DNA"/>
</dbReference>
<dbReference type="AlphaFoldDB" id="A0A1G1W792"/>
<evidence type="ECO:0008006" key="4">
    <source>
        <dbReference type="Google" id="ProtNLM"/>
    </source>
</evidence>
<proteinExistence type="predicted"/>
<keyword evidence="1" id="KW-1133">Transmembrane helix</keyword>
<reference evidence="2 3" key="1">
    <citation type="journal article" date="2016" name="Nat. Commun.">
        <title>Thousands of microbial genomes shed light on interconnected biogeochemical processes in an aquifer system.</title>
        <authorList>
            <person name="Anantharaman K."/>
            <person name="Brown C.T."/>
            <person name="Hug L.A."/>
            <person name="Sharon I."/>
            <person name="Castelle C.J."/>
            <person name="Probst A.J."/>
            <person name="Thomas B.C."/>
            <person name="Singh A."/>
            <person name="Wilkins M.J."/>
            <person name="Karaoz U."/>
            <person name="Brodie E.L."/>
            <person name="Williams K.H."/>
            <person name="Hubbard S.S."/>
            <person name="Banfield J.F."/>
        </authorList>
    </citation>
    <scope>NUCLEOTIDE SEQUENCE [LARGE SCALE GENOMIC DNA]</scope>
</reference>
<evidence type="ECO:0000256" key="1">
    <source>
        <dbReference type="SAM" id="Phobius"/>
    </source>
</evidence>
<sequence length="141" mass="15846">MKKKLFLKMNYSKKYVLLSLVTIAVVIIVVVGIYFTRLSSGYRLFRISGETIGDYKSGSLIIAKKVVDPLSLSKGDAVLYEVEVGGKKVERFGIILALPSESKINRLGVFTLDQAFLIGRDSKVKDLVEKEKINWIVIKKF</sequence>
<feature type="transmembrane region" description="Helical" evidence="1">
    <location>
        <begin position="15"/>
        <end position="36"/>
    </location>
</feature>
<keyword evidence="1" id="KW-0472">Membrane</keyword>
<organism evidence="2 3">
    <name type="scientific">Candidatus Woykebacteria bacterium RBG_13_40_15</name>
    <dbReference type="NCBI Taxonomy" id="1802593"/>
    <lineage>
        <taxon>Bacteria</taxon>
        <taxon>Candidatus Woykeibacteriota</taxon>
    </lineage>
</organism>